<dbReference type="AlphaFoldDB" id="L8J3X4"/>
<sequence length="41" mass="4784">MHFMNNKCNEITPLRSDFYHTNLAVAALLQTRTKVLQNFVC</sequence>
<accession>L8J3X4</accession>
<evidence type="ECO:0000313" key="1">
    <source>
        <dbReference type="EMBL" id="ELR63456.1"/>
    </source>
</evidence>
<dbReference type="EMBL" id="AMZO01000040">
    <property type="protein sequence ID" value="ELR63456.1"/>
    <property type="molecule type" value="Genomic_DNA"/>
</dbReference>
<comment type="caution">
    <text evidence="1">The sequence shown here is derived from an EMBL/GenBank/DDBJ whole genome shotgun (WGS) entry which is preliminary data.</text>
</comment>
<reference evidence="1 2" key="1">
    <citation type="submission" date="2012-12" db="EMBL/GenBank/DDBJ databases">
        <title>Genome Assembly of Photobacterium sp. AK15.</title>
        <authorList>
            <person name="Khatri I."/>
            <person name="Vaidya B."/>
            <person name="Srinivas T.N.R."/>
            <person name="Subramanian S."/>
            <person name="Pinnaka A."/>
        </authorList>
    </citation>
    <scope>NUCLEOTIDE SEQUENCE [LARGE SCALE GENOMIC DNA]</scope>
    <source>
        <strain evidence="1 2">AK15</strain>
    </source>
</reference>
<name>L8J3X4_9GAMM</name>
<organism evidence="1 2">
    <name type="scientific">Photobacterium marinum</name>
    <dbReference type="NCBI Taxonomy" id="1056511"/>
    <lineage>
        <taxon>Bacteria</taxon>
        <taxon>Pseudomonadati</taxon>
        <taxon>Pseudomonadota</taxon>
        <taxon>Gammaproteobacteria</taxon>
        <taxon>Vibrionales</taxon>
        <taxon>Vibrionaceae</taxon>
        <taxon>Photobacterium</taxon>
    </lineage>
</organism>
<evidence type="ECO:0000313" key="2">
    <source>
        <dbReference type="Proteomes" id="UP000011134"/>
    </source>
</evidence>
<keyword evidence="2" id="KW-1185">Reference proteome</keyword>
<dbReference type="Proteomes" id="UP000011134">
    <property type="component" value="Unassembled WGS sequence"/>
</dbReference>
<protein>
    <submittedName>
        <fullName evidence="1">Uncharacterized protein</fullName>
    </submittedName>
</protein>
<proteinExistence type="predicted"/>
<gene>
    <name evidence="1" type="ORF">C942_03749</name>
</gene>